<evidence type="ECO:0000313" key="5">
    <source>
        <dbReference type="EMBL" id="RYQ95812.1"/>
    </source>
</evidence>
<reference evidence="5 6" key="1">
    <citation type="submission" date="2019-01" db="EMBL/GenBank/DDBJ databases">
        <title>Sequencing of cultivated peanut Arachis hypogaea provides insights into genome evolution and oil improvement.</title>
        <authorList>
            <person name="Chen X."/>
        </authorList>
    </citation>
    <scope>NUCLEOTIDE SEQUENCE [LARGE SCALE GENOMIC DNA]</scope>
    <source>
        <strain evidence="6">cv. Fuhuasheng</strain>
        <tissue evidence="5">Leaves</tissue>
    </source>
</reference>
<sequence length="145" mass="15532">MIAILASRRYSLLLASIKPEGAVKPKPILVVEPEGAVVATEHFCCLTSRTSTQSYSLRRRKCACSPRHRSSASRSFLPPTTSSLTTATTTPSTSSSIMALVDESAGKQVPIAFLEQVNDDFVFKYSASNKAGTNAATNSLNKEFG</sequence>
<feature type="region of interest" description="Disordered" evidence="3">
    <location>
        <begin position="66"/>
        <end position="94"/>
    </location>
</feature>
<dbReference type="PROSITE" id="PS50859">
    <property type="entry name" value="LONGIN"/>
    <property type="match status" value="1"/>
</dbReference>
<comment type="subcellular location">
    <subcellularLocation>
        <location evidence="1">Membrane</location>
    </subcellularLocation>
</comment>
<name>A0A444Y1K7_ARAHY</name>
<keyword evidence="6" id="KW-1185">Reference proteome</keyword>
<evidence type="ECO:0000256" key="3">
    <source>
        <dbReference type="SAM" id="MobiDB-lite"/>
    </source>
</evidence>
<gene>
    <name evidence="5" type="ORF">Ahy_B08g091184</name>
</gene>
<comment type="caution">
    <text evidence="5">The sequence shown here is derived from an EMBL/GenBank/DDBJ whole genome shotgun (WGS) entry which is preliminary data.</text>
</comment>
<dbReference type="Pfam" id="PF13774">
    <property type="entry name" value="Longin"/>
    <property type="match status" value="1"/>
</dbReference>
<dbReference type="EMBL" id="SDMP01000018">
    <property type="protein sequence ID" value="RYQ95812.1"/>
    <property type="molecule type" value="Genomic_DNA"/>
</dbReference>
<feature type="domain" description="Longin" evidence="4">
    <location>
        <begin position="98"/>
        <end position="145"/>
    </location>
</feature>
<dbReference type="Gene3D" id="3.30.450.50">
    <property type="entry name" value="Longin domain"/>
    <property type="match status" value="1"/>
</dbReference>
<evidence type="ECO:0000259" key="4">
    <source>
        <dbReference type="PROSITE" id="PS50859"/>
    </source>
</evidence>
<accession>A0A444Y1K7</accession>
<evidence type="ECO:0000256" key="2">
    <source>
        <dbReference type="ARBA" id="ARBA00023136"/>
    </source>
</evidence>
<evidence type="ECO:0000313" key="6">
    <source>
        <dbReference type="Proteomes" id="UP000289738"/>
    </source>
</evidence>
<evidence type="ECO:0000256" key="1">
    <source>
        <dbReference type="ARBA" id="ARBA00004370"/>
    </source>
</evidence>
<dbReference type="STRING" id="3818.A0A444Y1K7"/>
<dbReference type="Proteomes" id="UP000289738">
    <property type="component" value="Chromosome B08"/>
</dbReference>
<feature type="compositionally biased region" description="Low complexity" evidence="3">
    <location>
        <begin position="73"/>
        <end position="94"/>
    </location>
</feature>
<dbReference type="AlphaFoldDB" id="A0A444Y1K7"/>
<dbReference type="GO" id="GO:0016020">
    <property type="term" value="C:membrane"/>
    <property type="evidence" value="ECO:0007669"/>
    <property type="project" value="UniProtKB-SubCell"/>
</dbReference>
<proteinExistence type="predicted"/>
<protein>
    <recommendedName>
        <fullName evidence="4">Longin domain-containing protein</fullName>
    </recommendedName>
</protein>
<dbReference type="InterPro" id="IPR010908">
    <property type="entry name" value="Longin_dom"/>
</dbReference>
<organism evidence="5 6">
    <name type="scientific">Arachis hypogaea</name>
    <name type="common">Peanut</name>
    <dbReference type="NCBI Taxonomy" id="3818"/>
    <lineage>
        <taxon>Eukaryota</taxon>
        <taxon>Viridiplantae</taxon>
        <taxon>Streptophyta</taxon>
        <taxon>Embryophyta</taxon>
        <taxon>Tracheophyta</taxon>
        <taxon>Spermatophyta</taxon>
        <taxon>Magnoliopsida</taxon>
        <taxon>eudicotyledons</taxon>
        <taxon>Gunneridae</taxon>
        <taxon>Pentapetalae</taxon>
        <taxon>rosids</taxon>
        <taxon>fabids</taxon>
        <taxon>Fabales</taxon>
        <taxon>Fabaceae</taxon>
        <taxon>Papilionoideae</taxon>
        <taxon>50 kb inversion clade</taxon>
        <taxon>dalbergioids sensu lato</taxon>
        <taxon>Dalbergieae</taxon>
        <taxon>Pterocarpus clade</taxon>
        <taxon>Arachis</taxon>
    </lineage>
</organism>
<keyword evidence="2" id="KW-0472">Membrane</keyword>